<keyword evidence="2 7" id="KW-0812">Transmembrane</keyword>
<evidence type="ECO:0000256" key="3">
    <source>
        <dbReference type="ARBA" id="ARBA00022792"/>
    </source>
</evidence>
<keyword evidence="8" id="KW-0175">Coiled coil</keyword>
<evidence type="ECO:0000256" key="2">
    <source>
        <dbReference type="ARBA" id="ARBA00022692"/>
    </source>
</evidence>
<evidence type="ECO:0000256" key="9">
    <source>
        <dbReference type="SAM" id="MobiDB-lite"/>
    </source>
</evidence>
<evidence type="ECO:0000256" key="6">
    <source>
        <dbReference type="ARBA" id="ARBA00023136"/>
    </source>
</evidence>
<proteinExistence type="inferred from homology"/>
<keyword evidence="6" id="KW-0472">Membrane</keyword>
<dbReference type="PANTHER" id="PTHR15415">
    <property type="entry name" value="MITOFILIN"/>
    <property type="match status" value="1"/>
</dbReference>
<evidence type="ECO:0000256" key="4">
    <source>
        <dbReference type="ARBA" id="ARBA00022989"/>
    </source>
</evidence>
<reference evidence="11" key="1">
    <citation type="submission" date="2016-11" db="UniProtKB">
        <authorList>
            <consortium name="WormBaseParasite"/>
        </authorList>
    </citation>
    <scope>IDENTIFICATION</scope>
</reference>
<dbReference type="AlphaFoldDB" id="A0A1I7ZU12"/>
<dbReference type="InterPro" id="IPR019133">
    <property type="entry name" value="MIC60"/>
</dbReference>
<evidence type="ECO:0000256" key="8">
    <source>
        <dbReference type="SAM" id="Coils"/>
    </source>
</evidence>
<feature type="compositionally biased region" description="Polar residues" evidence="9">
    <location>
        <begin position="18"/>
        <end position="27"/>
    </location>
</feature>
<dbReference type="Proteomes" id="UP000095287">
    <property type="component" value="Unplaced"/>
</dbReference>
<sequence length="675" mass="75376">MFRLASRTTFQRYGLTTARHQSTTPPSRGSGLGKKLFLTTTLLGGAAGGAIGYAYVDPEFRNKIEENVPQSKELFQTLLGPPRSGLTPKASGIASLTSLRKAPIEHKEHVPEPTPAPVKPAVSSPKPPVEVTPVDVKKPVIPSGVPEVAVNAEVENKRLEDRIKAAIQSAEAKVKVATDAKLKTIQAIDEHARALKKAVDDGPKAQWESVSVALGTVDKHASCDAKEEIDSRNYLDNLSKIVNDGKSITSTASNPLLVNATETVNKLSSQLDELNMLVEKSRSESRVFNKYKDLIDQSRRQFSSELKAILPNIDINAKNAKLSEDDLNALIAHAHLRVDQLRRQLAEQQLFEEQHIAKAIEDQRLSDERIAANQLTLEVDRVKKQGDVEVEKQLLVNRRKWETELEDRLRLAAAAHSEHIEQVVRTQKQLHDIENAQAVEEAVNNERKLHQKQVELALSKLGGIETALNSRVALDAENRKSKQYWIACQNLIESIVYGKKAGDDIDARRKPLAKEAEVIREAFGQDAFVDQLLHTFPEQSLTTGVYTEQDLKNRFNTIYKLSHRTAMIDENGGGILKYFSSYVQSLLTLELPRRFTEGDKFDTNVLDTYEILARARYFVQKNDLLSATKMMQLLNGEPGRIAKDWIKDVRTHLETRVVAELLLAHAAVTSIRSTY</sequence>
<feature type="region of interest" description="Disordered" evidence="9">
    <location>
        <begin position="13"/>
        <end position="33"/>
    </location>
</feature>
<evidence type="ECO:0000313" key="10">
    <source>
        <dbReference type="Proteomes" id="UP000095287"/>
    </source>
</evidence>
<dbReference type="PANTHER" id="PTHR15415:SF7">
    <property type="entry name" value="MICOS COMPLEX SUBUNIT MIC60"/>
    <property type="match status" value="1"/>
</dbReference>
<comment type="similarity">
    <text evidence="1 7">Belongs to the MICOS complex subunit Mic60 family.</text>
</comment>
<evidence type="ECO:0000256" key="1">
    <source>
        <dbReference type="ARBA" id="ARBA00010877"/>
    </source>
</evidence>
<dbReference type="Pfam" id="PF09731">
    <property type="entry name" value="Mitofilin"/>
    <property type="match status" value="1"/>
</dbReference>
<dbReference type="GO" id="GO:0042407">
    <property type="term" value="P:cristae formation"/>
    <property type="evidence" value="ECO:0007669"/>
    <property type="project" value="TreeGrafter"/>
</dbReference>
<feature type="coiled-coil region" evidence="8">
    <location>
        <begin position="257"/>
        <end position="284"/>
    </location>
</feature>
<organism evidence="10 11">
    <name type="scientific">Steinernema glaseri</name>
    <dbReference type="NCBI Taxonomy" id="37863"/>
    <lineage>
        <taxon>Eukaryota</taxon>
        <taxon>Metazoa</taxon>
        <taxon>Ecdysozoa</taxon>
        <taxon>Nematoda</taxon>
        <taxon>Chromadorea</taxon>
        <taxon>Rhabditida</taxon>
        <taxon>Tylenchina</taxon>
        <taxon>Panagrolaimomorpha</taxon>
        <taxon>Strongyloidoidea</taxon>
        <taxon>Steinernematidae</taxon>
        <taxon>Steinernema</taxon>
    </lineage>
</organism>
<evidence type="ECO:0000256" key="7">
    <source>
        <dbReference type="RuleBase" id="RU363000"/>
    </source>
</evidence>
<protein>
    <recommendedName>
        <fullName evidence="7">MICOS complex subunit MIC60</fullName>
    </recommendedName>
    <alternativeName>
        <fullName evidence="7">Mitofilin</fullName>
    </alternativeName>
</protein>
<feature type="region of interest" description="Disordered" evidence="9">
    <location>
        <begin position="108"/>
        <end position="131"/>
    </location>
</feature>
<dbReference type="WBParaSite" id="L893_g29814.t1">
    <property type="protein sequence ID" value="L893_g29814.t1"/>
    <property type="gene ID" value="L893_g29814"/>
</dbReference>
<name>A0A1I7ZU12_9BILA</name>
<keyword evidence="5 7" id="KW-0496">Mitochondrion</keyword>
<comment type="subunit">
    <text evidence="7">Component of the mitochondrial contact site and cristae organizing system (MICOS) complex.</text>
</comment>
<keyword evidence="3 7" id="KW-0999">Mitochondrion inner membrane</keyword>
<evidence type="ECO:0000313" key="11">
    <source>
        <dbReference type="WBParaSite" id="L893_g29814.t1"/>
    </source>
</evidence>
<keyword evidence="10" id="KW-1185">Reference proteome</keyword>
<accession>A0A1I7ZU12</accession>
<comment type="function">
    <text evidence="7">Component of the MICOS complex, a large protein complex of the mitochondrial inner membrane that plays crucial roles in the maintenance of crista junctions, inner membrane architecture, and formation of contact sites to the outer membrane.</text>
</comment>
<comment type="subcellular location">
    <subcellularLocation>
        <location evidence="7">Mitochondrion inner membrane</location>
        <topology evidence="7">Single-pass membrane protein</topology>
    </subcellularLocation>
</comment>
<dbReference type="GO" id="GO:0061617">
    <property type="term" value="C:MICOS complex"/>
    <property type="evidence" value="ECO:0007669"/>
    <property type="project" value="TreeGrafter"/>
</dbReference>
<evidence type="ECO:0000256" key="5">
    <source>
        <dbReference type="ARBA" id="ARBA00023128"/>
    </source>
</evidence>
<keyword evidence="4" id="KW-1133">Transmembrane helix</keyword>